<keyword evidence="2" id="KW-1185">Reference proteome</keyword>
<protein>
    <submittedName>
        <fullName evidence="1">Uncharacterized protein</fullName>
    </submittedName>
</protein>
<proteinExistence type="predicted"/>
<sequence length="481" mass="51772">MPPNASKALKAICVTAASTTEASAKKLKTCYKCKQPYGARAWKPCFHDPVAGRWRVFCSQCSTAAAVEQDAVHPDLLKLIKIVVQSDVTRKALQDEHTEAMEELTELWARICGVPDSNVAKRAKLSADIGTAAARVQRLAEQSVEALQERTGPRRRRQGWHLTSSPTRMTQCVAPPLRDLRLSVSESDLTNPWSGGGGTRPLRHTLSTPELILNAGGPPWAGGIARSATCIVSTSGSTESTRRAGKVDPTLSGDHTATVSRFRALKSALTWYIWIDGYSLPAPILFGVPSNIYRLAAALRKGGLSKATERFEVFQMWIFNTSSWTTLMSVDDWFTVEADQTAVLARLIGIHWALGKDRHNKGCMGFAALLAQETHDRTPLARSQTTDGGQARGSPSPSSSLRSTTPIAGRSNPARKRQAAGSSKPASPPKRKAACALKGASPLKRAKGATGKALASPGKSKKGKEKQLEPIEISSSSEEET</sequence>
<dbReference type="EMBL" id="MU276453">
    <property type="protein sequence ID" value="KAI0038615.1"/>
    <property type="molecule type" value="Genomic_DNA"/>
</dbReference>
<accession>A0ACB8R3X5</accession>
<evidence type="ECO:0000313" key="1">
    <source>
        <dbReference type="EMBL" id="KAI0038615.1"/>
    </source>
</evidence>
<organism evidence="1 2">
    <name type="scientific">Auriscalpium vulgare</name>
    <dbReference type="NCBI Taxonomy" id="40419"/>
    <lineage>
        <taxon>Eukaryota</taxon>
        <taxon>Fungi</taxon>
        <taxon>Dikarya</taxon>
        <taxon>Basidiomycota</taxon>
        <taxon>Agaricomycotina</taxon>
        <taxon>Agaricomycetes</taxon>
        <taxon>Russulales</taxon>
        <taxon>Auriscalpiaceae</taxon>
        <taxon>Auriscalpium</taxon>
    </lineage>
</organism>
<dbReference type="Proteomes" id="UP000814033">
    <property type="component" value="Unassembled WGS sequence"/>
</dbReference>
<name>A0ACB8R3X5_9AGAM</name>
<reference evidence="1" key="1">
    <citation type="submission" date="2021-02" db="EMBL/GenBank/DDBJ databases">
        <authorList>
            <consortium name="DOE Joint Genome Institute"/>
            <person name="Ahrendt S."/>
            <person name="Looney B.P."/>
            <person name="Miyauchi S."/>
            <person name="Morin E."/>
            <person name="Drula E."/>
            <person name="Courty P.E."/>
            <person name="Chicoki N."/>
            <person name="Fauchery L."/>
            <person name="Kohler A."/>
            <person name="Kuo A."/>
            <person name="Labutti K."/>
            <person name="Pangilinan J."/>
            <person name="Lipzen A."/>
            <person name="Riley R."/>
            <person name="Andreopoulos W."/>
            <person name="He G."/>
            <person name="Johnson J."/>
            <person name="Barry K.W."/>
            <person name="Grigoriev I.V."/>
            <person name="Nagy L."/>
            <person name="Hibbett D."/>
            <person name="Henrissat B."/>
            <person name="Matheny P.B."/>
            <person name="Labbe J."/>
            <person name="Martin F."/>
        </authorList>
    </citation>
    <scope>NUCLEOTIDE SEQUENCE</scope>
    <source>
        <strain evidence="1">FP105234-sp</strain>
    </source>
</reference>
<reference evidence="1" key="2">
    <citation type="journal article" date="2022" name="New Phytol.">
        <title>Evolutionary transition to the ectomycorrhizal habit in the genomes of a hyperdiverse lineage of mushroom-forming fungi.</title>
        <authorList>
            <person name="Looney B."/>
            <person name="Miyauchi S."/>
            <person name="Morin E."/>
            <person name="Drula E."/>
            <person name="Courty P.E."/>
            <person name="Kohler A."/>
            <person name="Kuo A."/>
            <person name="LaButti K."/>
            <person name="Pangilinan J."/>
            <person name="Lipzen A."/>
            <person name="Riley R."/>
            <person name="Andreopoulos W."/>
            <person name="He G."/>
            <person name="Johnson J."/>
            <person name="Nolan M."/>
            <person name="Tritt A."/>
            <person name="Barry K.W."/>
            <person name="Grigoriev I.V."/>
            <person name="Nagy L.G."/>
            <person name="Hibbett D."/>
            <person name="Henrissat B."/>
            <person name="Matheny P.B."/>
            <person name="Labbe J."/>
            <person name="Martin F.M."/>
        </authorList>
    </citation>
    <scope>NUCLEOTIDE SEQUENCE</scope>
    <source>
        <strain evidence="1">FP105234-sp</strain>
    </source>
</reference>
<gene>
    <name evidence="1" type="ORF">FA95DRAFT_1613248</name>
</gene>
<evidence type="ECO:0000313" key="2">
    <source>
        <dbReference type="Proteomes" id="UP000814033"/>
    </source>
</evidence>
<comment type="caution">
    <text evidence="1">The sequence shown here is derived from an EMBL/GenBank/DDBJ whole genome shotgun (WGS) entry which is preliminary data.</text>
</comment>